<dbReference type="OrthoDB" id="5874409at2759"/>
<feature type="non-terminal residue" evidence="1">
    <location>
        <position position="136"/>
    </location>
</feature>
<evidence type="ECO:0000313" key="2">
    <source>
        <dbReference type="Proteomes" id="UP000230423"/>
    </source>
</evidence>
<reference evidence="1 2" key="1">
    <citation type="submission" date="2015-09" db="EMBL/GenBank/DDBJ databases">
        <title>Draft genome of the parasitic nematode Teladorsagia circumcincta isolate WARC Sus (inbred).</title>
        <authorList>
            <person name="Mitreva M."/>
        </authorList>
    </citation>
    <scope>NUCLEOTIDE SEQUENCE [LARGE SCALE GENOMIC DNA]</scope>
    <source>
        <strain evidence="1 2">S</strain>
    </source>
</reference>
<sequence length="136" mass="15619">LRGFYCWRFFRVIKYLSRLFHSSSSRLPGVKACIEKFFAIFSSVLRKNQLAMMAAFHLLMSQVRNASENDFVLHIDIVAALNLIVGATQFRLLKHAPDREQGSVQPTFLRELLTYQKDHHPDDACASLYWQSAAAL</sequence>
<dbReference type="Proteomes" id="UP000230423">
    <property type="component" value="Unassembled WGS sequence"/>
</dbReference>
<name>A0A2G9UHI6_TELCI</name>
<organism evidence="1 2">
    <name type="scientific">Teladorsagia circumcincta</name>
    <name type="common">Brown stomach worm</name>
    <name type="synonym">Ostertagia circumcincta</name>
    <dbReference type="NCBI Taxonomy" id="45464"/>
    <lineage>
        <taxon>Eukaryota</taxon>
        <taxon>Metazoa</taxon>
        <taxon>Ecdysozoa</taxon>
        <taxon>Nematoda</taxon>
        <taxon>Chromadorea</taxon>
        <taxon>Rhabditida</taxon>
        <taxon>Rhabditina</taxon>
        <taxon>Rhabditomorpha</taxon>
        <taxon>Strongyloidea</taxon>
        <taxon>Trichostrongylidae</taxon>
        <taxon>Teladorsagia</taxon>
    </lineage>
</organism>
<feature type="non-terminal residue" evidence="1">
    <location>
        <position position="1"/>
    </location>
</feature>
<gene>
    <name evidence="1" type="ORF">TELCIR_08452</name>
</gene>
<accession>A0A2G9UHI6</accession>
<dbReference type="AlphaFoldDB" id="A0A2G9UHI6"/>
<evidence type="ECO:0000313" key="1">
    <source>
        <dbReference type="EMBL" id="PIO69717.1"/>
    </source>
</evidence>
<proteinExistence type="predicted"/>
<protein>
    <submittedName>
        <fullName evidence="1">Uncharacterized protein</fullName>
    </submittedName>
</protein>
<dbReference type="EMBL" id="KZ346547">
    <property type="protein sequence ID" value="PIO69717.1"/>
    <property type="molecule type" value="Genomic_DNA"/>
</dbReference>
<keyword evidence="2" id="KW-1185">Reference proteome</keyword>